<comment type="caution">
    <text evidence="1">The sequence shown here is derived from an EMBL/GenBank/DDBJ whole genome shotgun (WGS) entry which is preliminary data.</text>
</comment>
<protein>
    <submittedName>
        <fullName evidence="1">Uncharacterized protein</fullName>
    </submittedName>
</protein>
<accession>X0T0R2</accession>
<proteinExistence type="predicted"/>
<dbReference type="EMBL" id="BARS01015084">
    <property type="protein sequence ID" value="GAF87023.1"/>
    <property type="molecule type" value="Genomic_DNA"/>
</dbReference>
<gene>
    <name evidence="1" type="ORF">S01H1_25037</name>
</gene>
<reference evidence="1" key="1">
    <citation type="journal article" date="2014" name="Front. Microbiol.">
        <title>High frequency of phylogenetically diverse reductive dehalogenase-homologous genes in deep subseafloor sedimentary metagenomes.</title>
        <authorList>
            <person name="Kawai M."/>
            <person name="Futagami T."/>
            <person name="Toyoda A."/>
            <person name="Takaki Y."/>
            <person name="Nishi S."/>
            <person name="Hori S."/>
            <person name="Arai W."/>
            <person name="Tsubouchi T."/>
            <person name="Morono Y."/>
            <person name="Uchiyama I."/>
            <person name="Ito T."/>
            <person name="Fujiyama A."/>
            <person name="Inagaki F."/>
            <person name="Takami H."/>
        </authorList>
    </citation>
    <scope>NUCLEOTIDE SEQUENCE</scope>
    <source>
        <strain evidence="1">Expedition CK06-06</strain>
    </source>
</reference>
<organism evidence="1">
    <name type="scientific">marine sediment metagenome</name>
    <dbReference type="NCBI Taxonomy" id="412755"/>
    <lineage>
        <taxon>unclassified sequences</taxon>
        <taxon>metagenomes</taxon>
        <taxon>ecological metagenomes</taxon>
    </lineage>
</organism>
<dbReference type="AlphaFoldDB" id="X0T0R2"/>
<feature type="non-terminal residue" evidence="1">
    <location>
        <position position="112"/>
    </location>
</feature>
<sequence length="112" mass="13109">MDLQKVYTLKEALNRFRSRKPGAHKVTNINFEGARIGAVFEDLNERYLVMFKREFYRRFSEHFPNVPQRGYGVVTAKKIVGWAADEGLIIAAIFPSGRCYSIDGYDFWLFYE</sequence>
<evidence type="ECO:0000313" key="1">
    <source>
        <dbReference type="EMBL" id="GAF87023.1"/>
    </source>
</evidence>
<name>X0T0R2_9ZZZZ</name>